<sequence length="79" mass="8689">MNEGIDFSDIPELGDDFFAHAKKREALVQKSSVIVDRDVYEWFKEHVPASSELISQILRAYIADHQAKSAPSGAGQGVA</sequence>
<keyword evidence="2" id="KW-1185">Reference proteome</keyword>
<reference evidence="1 2" key="1">
    <citation type="submission" date="2019-11" db="EMBL/GenBank/DDBJ databases">
        <title>Novel species isolated from a subtropical stream in China.</title>
        <authorList>
            <person name="Lu H."/>
        </authorList>
    </citation>
    <scope>NUCLEOTIDE SEQUENCE [LARGE SCALE GENOMIC DNA]</scope>
    <source>
        <strain evidence="1 2">FT80W</strain>
    </source>
</reference>
<evidence type="ECO:0000313" key="1">
    <source>
        <dbReference type="EMBL" id="MRW93973.1"/>
    </source>
</evidence>
<dbReference type="Proteomes" id="UP000433309">
    <property type="component" value="Unassembled WGS sequence"/>
</dbReference>
<comment type="caution">
    <text evidence="1">The sequence shown here is derived from an EMBL/GenBank/DDBJ whole genome shotgun (WGS) entry which is preliminary data.</text>
</comment>
<dbReference type="EMBL" id="WKJK01000021">
    <property type="protein sequence ID" value="MRW93973.1"/>
    <property type="molecule type" value="Genomic_DNA"/>
</dbReference>
<organism evidence="1 2">
    <name type="scientific">Duganella guangzhouensis</name>
    <dbReference type="NCBI Taxonomy" id="2666084"/>
    <lineage>
        <taxon>Bacteria</taxon>
        <taxon>Pseudomonadati</taxon>
        <taxon>Pseudomonadota</taxon>
        <taxon>Betaproteobacteria</taxon>
        <taxon>Burkholderiales</taxon>
        <taxon>Oxalobacteraceae</taxon>
        <taxon>Telluria group</taxon>
        <taxon>Duganella</taxon>
    </lineage>
</organism>
<dbReference type="AlphaFoldDB" id="A0A6I2L7Z4"/>
<name>A0A6I2L7Z4_9BURK</name>
<gene>
    <name evidence="1" type="ORF">GJ699_28685</name>
</gene>
<evidence type="ECO:0000313" key="2">
    <source>
        <dbReference type="Proteomes" id="UP000433309"/>
    </source>
</evidence>
<protein>
    <submittedName>
        <fullName evidence="1">3-oxoacyl-ACP synthase</fullName>
    </submittedName>
</protein>
<proteinExistence type="predicted"/>
<accession>A0A6I2L7Z4</accession>